<feature type="transmembrane region" description="Helical" evidence="1">
    <location>
        <begin position="39"/>
        <end position="60"/>
    </location>
</feature>
<evidence type="ECO:0000313" key="3">
    <source>
        <dbReference type="Proteomes" id="UP000031246"/>
    </source>
</evidence>
<name>A0A0C1DAQ8_9SPHI</name>
<gene>
    <name evidence="2" type="ORF">OC25_23705</name>
</gene>
<dbReference type="Proteomes" id="UP000031246">
    <property type="component" value="Unassembled WGS sequence"/>
</dbReference>
<keyword evidence="1" id="KW-1133">Transmembrane helix</keyword>
<keyword evidence="1" id="KW-0812">Transmembrane</keyword>
<keyword evidence="3" id="KW-1185">Reference proteome</keyword>
<proteinExistence type="predicted"/>
<reference evidence="2 3" key="1">
    <citation type="submission" date="2014-10" db="EMBL/GenBank/DDBJ databases">
        <title>Pedobacter Kyungheensis.</title>
        <authorList>
            <person name="Anderson B.M."/>
            <person name="Newman J.D."/>
        </authorList>
    </citation>
    <scope>NUCLEOTIDE SEQUENCE [LARGE SCALE GENOMIC DNA]</scope>
    <source>
        <strain evidence="2 3">KACC 16221</strain>
    </source>
</reference>
<keyword evidence="1" id="KW-0472">Membrane</keyword>
<accession>A0A0C1DAQ8</accession>
<comment type="caution">
    <text evidence="2">The sequence shown here is derived from an EMBL/GenBank/DDBJ whole genome shotgun (WGS) entry which is preliminary data.</text>
</comment>
<evidence type="ECO:0000256" key="1">
    <source>
        <dbReference type="SAM" id="Phobius"/>
    </source>
</evidence>
<organism evidence="2 3">
    <name type="scientific">Pedobacter kyungheensis</name>
    <dbReference type="NCBI Taxonomy" id="1069985"/>
    <lineage>
        <taxon>Bacteria</taxon>
        <taxon>Pseudomonadati</taxon>
        <taxon>Bacteroidota</taxon>
        <taxon>Sphingobacteriia</taxon>
        <taxon>Sphingobacteriales</taxon>
        <taxon>Sphingobacteriaceae</taxon>
        <taxon>Pedobacter</taxon>
    </lineage>
</organism>
<dbReference type="EMBL" id="JSYN01000036">
    <property type="protein sequence ID" value="KIA91030.1"/>
    <property type="molecule type" value="Genomic_DNA"/>
</dbReference>
<sequence length="88" mass="9707">MTCLLQAGFVVPSCNDEFLLGSVIDSQLFLPEKPADHNYLVDAFAILLSLTVIASLTGNLNAVKRLISLNLYPQLLLKICMRNQSKNI</sequence>
<protein>
    <submittedName>
        <fullName evidence="2">Uncharacterized protein</fullName>
    </submittedName>
</protein>
<dbReference type="AlphaFoldDB" id="A0A0C1DAQ8"/>
<evidence type="ECO:0000313" key="2">
    <source>
        <dbReference type="EMBL" id="KIA91030.1"/>
    </source>
</evidence>